<organism evidence="1 2">
    <name type="scientific">Eumeta variegata</name>
    <name type="common">Bagworm moth</name>
    <name type="synonym">Eumeta japonica</name>
    <dbReference type="NCBI Taxonomy" id="151549"/>
    <lineage>
        <taxon>Eukaryota</taxon>
        <taxon>Metazoa</taxon>
        <taxon>Ecdysozoa</taxon>
        <taxon>Arthropoda</taxon>
        <taxon>Hexapoda</taxon>
        <taxon>Insecta</taxon>
        <taxon>Pterygota</taxon>
        <taxon>Neoptera</taxon>
        <taxon>Endopterygota</taxon>
        <taxon>Lepidoptera</taxon>
        <taxon>Glossata</taxon>
        <taxon>Ditrysia</taxon>
        <taxon>Tineoidea</taxon>
        <taxon>Psychidae</taxon>
        <taxon>Oiketicinae</taxon>
        <taxon>Eumeta</taxon>
    </lineage>
</organism>
<dbReference type="OrthoDB" id="8190546at2759"/>
<reference evidence="1 2" key="1">
    <citation type="journal article" date="2019" name="Commun. Biol.">
        <title>The bagworm genome reveals a unique fibroin gene that provides high tensile strength.</title>
        <authorList>
            <person name="Kono N."/>
            <person name="Nakamura H."/>
            <person name="Ohtoshi R."/>
            <person name="Tomita M."/>
            <person name="Numata K."/>
            <person name="Arakawa K."/>
        </authorList>
    </citation>
    <scope>NUCLEOTIDE SEQUENCE [LARGE SCALE GENOMIC DNA]</scope>
</reference>
<dbReference type="Gene3D" id="3.30.420.10">
    <property type="entry name" value="Ribonuclease H-like superfamily/Ribonuclease H"/>
    <property type="match status" value="1"/>
</dbReference>
<name>A0A4C1Z740_EUMVA</name>
<evidence type="ECO:0008006" key="3">
    <source>
        <dbReference type="Google" id="ProtNLM"/>
    </source>
</evidence>
<evidence type="ECO:0000313" key="1">
    <source>
        <dbReference type="EMBL" id="GBP82467.1"/>
    </source>
</evidence>
<keyword evidence="2" id="KW-1185">Reference proteome</keyword>
<evidence type="ECO:0000313" key="2">
    <source>
        <dbReference type="Proteomes" id="UP000299102"/>
    </source>
</evidence>
<dbReference type="AlphaFoldDB" id="A0A4C1Z740"/>
<accession>A0A4C1Z740</accession>
<dbReference type="InterPro" id="IPR036397">
    <property type="entry name" value="RNaseH_sf"/>
</dbReference>
<comment type="caution">
    <text evidence="1">The sequence shown here is derived from an EMBL/GenBank/DDBJ whole genome shotgun (WGS) entry which is preliminary data.</text>
</comment>
<protein>
    <recommendedName>
        <fullName evidence="3">Histone-lysine N-methyltransferase SETMAR</fullName>
    </recommendedName>
</protein>
<dbReference type="Proteomes" id="UP000299102">
    <property type="component" value="Unassembled WGS sequence"/>
</dbReference>
<gene>
    <name evidence="1" type="ORF">EVAR_99467_1</name>
</gene>
<dbReference type="EMBL" id="BGZK01001566">
    <property type="protein sequence ID" value="GBP82467.1"/>
    <property type="molecule type" value="Genomic_DNA"/>
</dbReference>
<dbReference type="GO" id="GO:0003676">
    <property type="term" value="F:nucleic acid binding"/>
    <property type="evidence" value="ECO:0007669"/>
    <property type="project" value="InterPro"/>
</dbReference>
<proteinExistence type="predicted"/>
<sequence>MGIDLPPQESLFVKDNRSQMDHDRLMDAYEKKKQTVVMAAFRNADFEILEHPPYSPDLANNSYPLHCLEYLKRQRYEDDDAVVVAVQEFLGAPDEVS</sequence>